<evidence type="ECO:0000256" key="7">
    <source>
        <dbReference type="ARBA" id="ARBA00023065"/>
    </source>
</evidence>
<keyword evidence="4" id="KW-0050">Antiport</keyword>
<feature type="transmembrane region" description="Helical" evidence="9">
    <location>
        <begin position="116"/>
        <end position="135"/>
    </location>
</feature>
<evidence type="ECO:0000256" key="3">
    <source>
        <dbReference type="ARBA" id="ARBA00022448"/>
    </source>
</evidence>
<dbReference type="GO" id="GO:1902600">
    <property type="term" value="P:proton transmembrane transport"/>
    <property type="evidence" value="ECO:0007669"/>
    <property type="project" value="InterPro"/>
</dbReference>
<dbReference type="Pfam" id="PF00999">
    <property type="entry name" value="Na_H_Exchanger"/>
    <property type="match status" value="1"/>
</dbReference>
<feature type="transmembrane region" description="Helical" evidence="9">
    <location>
        <begin position="173"/>
        <end position="194"/>
    </location>
</feature>
<evidence type="ECO:0000256" key="9">
    <source>
        <dbReference type="SAM" id="Phobius"/>
    </source>
</evidence>
<keyword evidence="5 9" id="KW-0812">Transmembrane</keyword>
<feature type="transmembrane region" description="Helical" evidence="9">
    <location>
        <begin position="6"/>
        <end position="25"/>
    </location>
</feature>
<feature type="transmembrane region" description="Helical" evidence="9">
    <location>
        <begin position="240"/>
        <end position="261"/>
    </location>
</feature>
<feature type="transmembrane region" description="Helical" evidence="9">
    <location>
        <begin position="273"/>
        <end position="294"/>
    </location>
</feature>
<dbReference type="InterPro" id="IPR006153">
    <property type="entry name" value="Cation/H_exchanger_TM"/>
</dbReference>
<keyword evidence="7" id="KW-0406">Ion transport</keyword>
<proteinExistence type="inferred from homology"/>
<dbReference type="PANTHER" id="PTHR43562">
    <property type="entry name" value="NAPA-TYPE SODIUM/HYDROGEN ANTIPORTER"/>
    <property type="match status" value="1"/>
</dbReference>
<dbReference type="InterPro" id="IPR038770">
    <property type="entry name" value="Na+/solute_symporter_sf"/>
</dbReference>
<dbReference type="Gene3D" id="1.20.1530.20">
    <property type="match status" value="1"/>
</dbReference>
<feature type="transmembrane region" description="Helical" evidence="9">
    <location>
        <begin position="300"/>
        <end position="322"/>
    </location>
</feature>
<keyword evidence="6 9" id="KW-1133">Transmembrane helix</keyword>
<evidence type="ECO:0000259" key="10">
    <source>
        <dbReference type="Pfam" id="PF00999"/>
    </source>
</evidence>
<keyword evidence="12" id="KW-1185">Reference proteome</keyword>
<dbReference type="RefSeq" id="WP_165239243.1">
    <property type="nucleotide sequence ID" value="NZ_JAAKZV010000085.1"/>
</dbReference>
<evidence type="ECO:0000256" key="1">
    <source>
        <dbReference type="ARBA" id="ARBA00004141"/>
    </source>
</evidence>
<evidence type="ECO:0000256" key="4">
    <source>
        <dbReference type="ARBA" id="ARBA00022449"/>
    </source>
</evidence>
<evidence type="ECO:0000256" key="2">
    <source>
        <dbReference type="ARBA" id="ARBA00005551"/>
    </source>
</evidence>
<evidence type="ECO:0000256" key="8">
    <source>
        <dbReference type="ARBA" id="ARBA00023136"/>
    </source>
</evidence>
<sequence length="404" mass="42324">MSYPGSLLLIMAAAVLAPLLAHGAGRWVRIPLVIFEILLGILIGPDVLGWAKGDEVTDALSHLGLSMLIFLAGYEIQFDAVRGDTLRRSVRAWVVTLALGIGIAFALTGADSAKSFVIGTALTSTALGAILPILADSGDLRGRFGNVVMAMGSVGEFGPIIAMALLLSGRKPAASAALLIAFAAVTVAAVFWALRPKPPWFAQIVTKTLRTSGQFAVRYVMLLLVAMLALAHSFGLDALLGAFAAGLLTRLVLHGSAPEAAEEVLGKVEAMGYGFLVPLFFVVTGIEFDLAALLDGGRALLLLPVFLLLFLVVRGLPVYALAPRDLNRTDRTALTFYAATCLPLVVAITAIGLDQKVLGSGEAAALVGASMISVLVFPLIALKLRTGEGAAQRPTSRDVEEEAW</sequence>
<dbReference type="EMBL" id="JAAKZV010000085">
    <property type="protein sequence ID" value="NGN66139.1"/>
    <property type="molecule type" value="Genomic_DNA"/>
</dbReference>
<feature type="transmembrane region" description="Helical" evidence="9">
    <location>
        <begin position="365"/>
        <end position="384"/>
    </location>
</feature>
<reference evidence="11 12" key="1">
    <citation type="submission" date="2020-02" db="EMBL/GenBank/DDBJ databases">
        <title>Whole-genome analyses of novel actinobacteria.</title>
        <authorList>
            <person name="Sahin N."/>
        </authorList>
    </citation>
    <scope>NUCLEOTIDE SEQUENCE [LARGE SCALE GENOMIC DNA]</scope>
    <source>
        <strain evidence="11 12">A7024</strain>
    </source>
</reference>
<dbReference type="PANTHER" id="PTHR43562:SF1">
    <property type="entry name" value="NA(+)_H(+) ANTIPORTER YJBQ-RELATED"/>
    <property type="match status" value="1"/>
</dbReference>
<feature type="transmembrane region" description="Helical" evidence="9">
    <location>
        <begin position="90"/>
        <end position="110"/>
    </location>
</feature>
<accession>A0A6G4U1J7</accession>
<evidence type="ECO:0000313" key="11">
    <source>
        <dbReference type="EMBL" id="NGN66139.1"/>
    </source>
</evidence>
<feature type="transmembrane region" description="Helical" evidence="9">
    <location>
        <begin position="215"/>
        <end position="234"/>
    </location>
</feature>
<comment type="caution">
    <text evidence="11">The sequence shown here is derived from an EMBL/GenBank/DDBJ whole genome shotgun (WGS) entry which is preliminary data.</text>
</comment>
<feature type="transmembrane region" description="Helical" evidence="9">
    <location>
        <begin position="147"/>
        <end position="167"/>
    </location>
</feature>
<keyword evidence="8 9" id="KW-0472">Membrane</keyword>
<evidence type="ECO:0000256" key="5">
    <source>
        <dbReference type="ARBA" id="ARBA00022692"/>
    </source>
</evidence>
<feature type="transmembrane region" description="Helical" evidence="9">
    <location>
        <begin position="334"/>
        <end position="353"/>
    </location>
</feature>
<feature type="transmembrane region" description="Helical" evidence="9">
    <location>
        <begin position="32"/>
        <end position="53"/>
    </location>
</feature>
<dbReference type="GO" id="GO:0015297">
    <property type="term" value="F:antiporter activity"/>
    <property type="evidence" value="ECO:0007669"/>
    <property type="project" value="UniProtKB-KW"/>
</dbReference>
<dbReference type="Proteomes" id="UP000481583">
    <property type="component" value="Unassembled WGS sequence"/>
</dbReference>
<evidence type="ECO:0000313" key="12">
    <source>
        <dbReference type="Proteomes" id="UP000481583"/>
    </source>
</evidence>
<feature type="domain" description="Cation/H+ exchanger transmembrane" evidence="10">
    <location>
        <begin position="13"/>
        <end position="379"/>
    </location>
</feature>
<gene>
    <name evidence="11" type="ORF">G5C51_19855</name>
</gene>
<name>A0A6G4U1J7_9ACTN</name>
<keyword evidence="3" id="KW-0813">Transport</keyword>
<organism evidence="11 12">
    <name type="scientific">Streptomyces coryli</name>
    <dbReference type="NCBI Taxonomy" id="1128680"/>
    <lineage>
        <taxon>Bacteria</taxon>
        <taxon>Bacillati</taxon>
        <taxon>Actinomycetota</taxon>
        <taxon>Actinomycetes</taxon>
        <taxon>Kitasatosporales</taxon>
        <taxon>Streptomycetaceae</taxon>
        <taxon>Streptomyces</taxon>
    </lineage>
</organism>
<comment type="subcellular location">
    <subcellularLocation>
        <location evidence="1">Membrane</location>
        <topology evidence="1">Multi-pass membrane protein</topology>
    </subcellularLocation>
</comment>
<protein>
    <submittedName>
        <fullName evidence="11">Cation:proton antiporter</fullName>
    </submittedName>
</protein>
<dbReference type="GO" id="GO:0016020">
    <property type="term" value="C:membrane"/>
    <property type="evidence" value="ECO:0007669"/>
    <property type="project" value="UniProtKB-SubCell"/>
</dbReference>
<evidence type="ECO:0000256" key="6">
    <source>
        <dbReference type="ARBA" id="ARBA00022989"/>
    </source>
</evidence>
<comment type="similarity">
    <text evidence="2">Belongs to the monovalent cation:proton antiporter 2 (CPA2) transporter (TC 2.A.37) family.</text>
</comment>
<feature type="transmembrane region" description="Helical" evidence="9">
    <location>
        <begin position="59"/>
        <end position="78"/>
    </location>
</feature>
<dbReference type="AlphaFoldDB" id="A0A6G4U1J7"/>